<evidence type="ECO:0000313" key="1">
    <source>
        <dbReference type="EMBL" id="GAA4032839.1"/>
    </source>
</evidence>
<comment type="caution">
    <text evidence="1">The sequence shown here is derived from an EMBL/GenBank/DDBJ whole genome shotgun (WGS) entry which is preliminary data.</text>
</comment>
<name>A0ABP7TXU9_9BACT</name>
<evidence type="ECO:0008006" key="3">
    <source>
        <dbReference type="Google" id="ProtNLM"/>
    </source>
</evidence>
<dbReference type="Proteomes" id="UP001501469">
    <property type="component" value="Unassembled WGS sequence"/>
</dbReference>
<dbReference type="EMBL" id="BAABDK010000013">
    <property type="protein sequence ID" value="GAA4032839.1"/>
    <property type="molecule type" value="Genomic_DNA"/>
</dbReference>
<accession>A0ABP7TXU9</accession>
<reference evidence="2" key="1">
    <citation type="journal article" date="2019" name="Int. J. Syst. Evol. Microbiol.">
        <title>The Global Catalogue of Microorganisms (GCM) 10K type strain sequencing project: providing services to taxonomists for standard genome sequencing and annotation.</title>
        <authorList>
            <consortium name="The Broad Institute Genomics Platform"/>
            <consortium name="The Broad Institute Genome Sequencing Center for Infectious Disease"/>
            <person name="Wu L."/>
            <person name="Ma J."/>
        </authorList>
    </citation>
    <scope>NUCLEOTIDE SEQUENCE [LARGE SCALE GENOMIC DNA]</scope>
    <source>
        <strain evidence="2">JCM 17225</strain>
    </source>
</reference>
<dbReference type="SUPFAM" id="SSF49464">
    <property type="entry name" value="Carboxypeptidase regulatory domain-like"/>
    <property type="match status" value="1"/>
</dbReference>
<evidence type="ECO:0000313" key="2">
    <source>
        <dbReference type="Proteomes" id="UP001501469"/>
    </source>
</evidence>
<sequence length="98" mass="10502">MPAASHDPEESPKAKAYKTVHGVVQGRQGALPGATVWLHGSRTVVVTNAEGEFELRVPADAQLIELTCGYGGLQDEIVRMAPVQALGSLYLLRPHTIK</sequence>
<keyword evidence="2" id="KW-1185">Reference proteome</keyword>
<gene>
    <name evidence="1" type="ORF">GCM10022409_16410</name>
</gene>
<dbReference type="InterPro" id="IPR008969">
    <property type="entry name" value="CarboxyPept-like_regulatory"/>
</dbReference>
<protein>
    <recommendedName>
        <fullName evidence="3">TonB-dependent receptor plug domain-containing protein</fullName>
    </recommendedName>
</protein>
<proteinExistence type="predicted"/>
<organism evidence="1 2">
    <name type="scientific">Hymenobacter glaciei</name>
    <dbReference type="NCBI Taxonomy" id="877209"/>
    <lineage>
        <taxon>Bacteria</taxon>
        <taxon>Pseudomonadati</taxon>
        <taxon>Bacteroidota</taxon>
        <taxon>Cytophagia</taxon>
        <taxon>Cytophagales</taxon>
        <taxon>Hymenobacteraceae</taxon>
        <taxon>Hymenobacter</taxon>
    </lineage>
</organism>